<accession>A0AAN6ZZE1</accession>
<proteinExistence type="predicted"/>
<protein>
    <submittedName>
        <fullName evidence="2">Uncharacterized protein</fullName>
    </submittedName>
</protein>
<feature type="compositionally biased region" description="Pro residues" evidence="1">
    <location>
        <begin position="145"/>
        <end position="155"/>
    </location>
</feature>
<feature type="compositionally biased region" description="Low complexity" evidence="1">
    <location>
        <begin position="53"/>
        <end position="64"/>
    </location>
</feature>
<feature type="region of interest" description="Disordered" evidence="1">
    <location>
        <begin position="53"/>
        <end position="98"/>
    </location>
</feature>
<reference evidence="2" key="1">
    <citation type="journal article" date="2023" name="Mol. Phylogenet. Evol.">
        <title>Genome-scale phylogeny and comparative genomics of the fungal order Sordariales.</title>
        <authorList>
            <person name="Hensen N."/>
            <person name="Bonometti L."/>
            <person name="Westerberg I."/>
            <person name="Brannstrom I.O."/>
            <person name="Guillou S."/>
            <person name="Cros-Aarteil S."/>
            <person name="Calhoun S."/>
            <person name="Haridas S."/>
            <person name="Kuo A."/>
            <person name="Mondo S."/>
            <person name="Pangilinan J."/>
            <person name="Riley R."/>
            <person name="LaButti K."/>
            <person name="Andreopoulos B."/>
            <person name="Lipzen A."/>
            <person name="Chen C."/>
            <person name="Yan M."/>
            <person name="Daum C."/>
            <person name="Ng V."/>
            <person name="Clum A."/>
            <person name="Steindorff A."/>
            <person name="Ohm R.A."/>
            <person name="Martin F."/>
            <person name="Silar P."/>
            <person name="Natvig D.O."/>
            <person name="Lalanne C."/>
            <person name="Gautier V."/>
            <person name="Ament-Velasquez S.L."/>
            <person name="Kruys A."/>
            <person name="Hutchinson M.I."/>
            <person name="Powell A.J."/>
            <person name="Barry K."/>
            <person name="Miller A.N."/>
            <person name="Grigoriev I.V."/>
            <person name="Debuchy R."/>
            <person name="Gladieux P."/>
            <person name="Hiltunen Thoren M."/>
            <person name="Johannesson H."/>
        </authorList>
    </citation>
    <scope>NUCLEOTIDE SEQUENCE</scope>
    <source>
        <strain evidence="2">CBS 538.74</strain>
    </source>
</reference>
<evidence type="ECO:0000313" key="2">
    <source>
        <dbReference type="EMBL" id="KAK4154536.1"/>
    </source>
</evidence>
<keyword evidence="3" id="KW-1185">Reference proteome</keyword>
<evidence type="ECO:0000313" key="3">
    <source>
        <dbReference type="Proteomes" id="UP001302745"/>
    </source>
</evidence>
<gene>
    <name evidence="2" type="ORF">C8A00DRAFT_14319</name>
</gene>
<name>A0AAN6ZZE1_9PEZI</name>
<organism evidence="2 3">
    <name type="scientific">Chaetomidium leptoderma</name>
    <dbReference type="NCBI Taxonomy" id="669021"/>
    <lineage>
        <taxon>Eukaryota</taxon>
        <taxon>Fungi</taxon>
        <taxon>Dikarya</taxon>
        <taxon>Ascomycota</taxon>
        <taxon>Pezizomycotina</taxon>
        <taxon>Sordariomycetes</taxon>
        <taxon>Sordariomycetidae</taxon>
        <taxon>Sordariales</taxon>
        <taxon>Chaetomiaceae</taxon>
        <taxon>Chaetomidium</taxon>
    </lineage>
</organism>
<evidence type="ECO:0000256" key="1">
    <source>
        <dbReference type="SAM" id="MobiDB-lite"/>
    </source>
</evidence>
<feature type="region of interest" description="Disordered" evidence="1">
    <location>
        <begin position="132"/>
        <end position="169"/>
    </location>
</feature>
<dbReference type="AlphaFoldDB" id="A0AAN6ZZE1"/>
<reference evidence="2" key="2">
    <citation type="submission" date="2023-05" db="EMBL/GenBank/DDBJ databases">
        <authorList>
            <consortium name="Lawrence Berkeley National Laboratory"/>
            <person name="Steindorff A."/>
            <person name="Hensen N."/>
            <person name="Bonometti L."/>
            <person name="Westerberg I."/>
            <person name="Brannstrom I.O."/>
            <person name="Guillou S."/>
            <person name="Cros-Aarteil S."/>
            <person name="Calhoun S."/>
            <person name="Haridas S."/>
            <person name="Kuo A."/>
            <person name="Mondo S."/>
            <person name="Pangilinan J."/>
            <person name="Riley R."/>
            <person name="Labutti K."/>
            <person name="Andreopoulos B."/>
            <person name="Lipzen A."/>
            <person name="Chen C."/>
            <person name="Yanf M."/>
            <person name="Daum C."/>
            <person name="Ng V."/>
            <person name="Clum A."/>
            <person name="Ohm R."/>
            <person name="Martin F."/>
            <person name="Silar P."/>
            <person name="Natvig D."/>
            <person name="Lalanne C."/>
            <person name="Gautier V."/>
            <person name="Ament-Velasquez S.L."/>
            <person name="Kruys A."/>
            <person name="Hutchinson M.I."/>
            <person name="Powell A.J."/>
            <person name="Barry K."/>
            <person name="Miller A.N."/>
            <person name="Grigoriev I.V."/>
            <person name="Debuchy R."/>
            <person name="Gladieux P."/>
            <person name="Thoren M.H."/>
            <person name="Johannesson H."/>
        </authorList>
    </citation>
    <scope>NUCLEOTIDE SEQUENCE</scope>
    <source>
        <strain evidence="2">CBS 538.74</strain>
    </source>
</reference>
<dbReference type="EMBL" id="MU856909">
    <property type="protein sequence ID" value="KAK4154536.1"/>
    <property type="molecule type" value="Genomic_DNA"/>
</dbReference>
<dbReference type="Proteomes" id="UP001302745">
    <property type="component" value="Unassembled WGS sequence"/>
</dbReference>
<sequence>MDTHSHLHPLFLSPALPSDLLQFVINRCAYPTTLIICCDRAEFLSSLTQDLIQQQAQPQQQPQPNTADEPHPTTDNHAQQQPQPQPQRAPSKRPHPFLTPLLSQLATTRHIRTVFVPTVSHLRAFLSVFSTTDSSSSSSSKRSKVPPPPPPPQPTSPTRAAETTETDPRGIKRPLLVVYNFLALHRHTSEWSVQGLGASAAGLVEVGAREWDVSGVGVVVVEQPLAISAASQGEEGEDGMKGLLRERVPVLSGSARRARGDLEATGWAGKTVDVGRVLGRWFRFRDGGWPVEGW</sequence>
<comment type="caution">
    <text evidence="2">The sequence shown here is derived from an EMBL/GenBank/DDBJ whole genome shotgun (WGS) entry which is preliminary data.</text>
</comment>